<dbReference type="Pfam" id="PF13589">
    <property type="entry name" value="HATPase_c_3"/>
    <property type="match status" value="1"/>
</dbReference>
<dbReference type="Gene3D" id="3.30.565.10">
    <property type="entry name" value="Histidine kinase-like ATPase, C-terminal domain"/>
    <property type="match status" value="1"/>
</dbReference>
<organism evidence="1 2">
    <name type="scientific">Devosia enhydra</name>
    <dbReference type="NCBI Taxonomy" id="665118"/>
    <lineage>
        <taxon>Bacteria</taxon>
        <taxon>Pseudomonadati</taxon>
        <taxon>Pseudomonadota</taxon>
        <taxon>Alphaproteobacteria</taxon>
        <taxon>Hyphomicrobiales</taxon>
        <taxon>Devosiaceae</taxon>
        <taxon>Devosia</taxon>
    </lineage>
</organism>
<keyword evidence="2" id="KW-1185">Reference proteome</keyword>
<sequence>MPVTTVDIRPGVSVLAVLRYLNYKPWFALAEFVDNAIQSYLSNREALSNADGGLRRVRVSIEIDSTPPGRITIRDNAAGIAGSEFPRAFRPAVVPLDASGLSEFGMGMKSAACWFSSHWRVRTKAVGETVERTVRFDIERIVNDDIEELDIHEAPATQDAHYTEIVLEGLHHIPVGRTIGKIREHLTDIYRVFVRNGTLDLHFNGEPLVYEPPNILVAPYAREEGGKPRTWKKEISFDLGQGQTVKGFAALRDPGNHSRTGFALFRRGRLIQGSGEEGYRPQFIFQLPGSYRFLRLFGELELDGFEVSHTKDGFRWNDEDEQPFLELLREHLDSEDLPLLRQADAFRALATKRDRAAAASRALERTTKLIEDSITDVLPRVADAVPVETQEAPLAPQPTLARRELTVEFRGQTWIICIELSDDPAEGDWLTVSDGQANEDGAERLEIRIAMTHPFMVLFAQTDPDNIEALIRVGSAIAISEKLARRAGVKLAGTIRRNVNEILREALSRA</sequence>
<dbReference type="SUPFAM" id="SSF55874">
    <property type="entry name" value="ATPase domain of HSP90 chaperone/DNA topoisomerase II/histidine kinase"/>
    <property type="match status" value="1"/>
</dbReference>
<evidence type="ECO:0000313" key="2">
    <source>
        <dbReference type="Proteomes" id="UP000183447"/>
    </source>
</evidence>
<dbReference type="InterPro" id="IPR036890">
    <property type="entry name" value="HATPase_C_sf"/>
</dbReference>
<accession>A0A1K2HXK8</accession>
<keyword evidence="1" id="KW-0418">Kinase</keyword>
<evidence type="ECO:0000313" key="1">
    <source>
        <dbReference type="EMBL" id="SFZ84357.1"/>
    </source>
</evidence>
<dbReference type="GO" id="GO:0016301">
    <property type="term" value="F:kinase activity"/>
    <property type="evidence" value="ECO:0007669"/>
    <property type="project" value="UniProtKB-KW"/>
</dbReference>
<dbReference type="STRING" id="665118.SAMN02983003_1964"/>
<reference evidence="1 2" key="1">
    <citation type="submission" date="2016-11" db="EMBL/GenBank/DDBJ databases">
        <authorList>
            <person name="Jaros S."/>
            <person name="Januszkiewicz K."/>
            <person name="Wedrychowicz H."/>
        </authorList>
    </citation>
    <scope>NUCLEOTIDE SEQUENCE [LARGE SCALE GENOMIC DNA]</scope>
    <source>
        <strain evidence="1 2">ATCC 23634</strain>
    </source>
</reference>
<keyword evidence="1" id="KW-0808">Transferase</keyword>
<gene>
    <name evidence="1" type="ORF">SAMN02983003_1964</name>
</gene>
<proteinExistence type="predicted"/>
<dbReference type="OrthoDB" id="9813438at2"/>
<name>A0A1K2HXK8_9HYPH</name>
<dbReference type="Proteomes" id="UP000183447">
    <property type="component" value="Unassembled WGS sequence"/>
</dbReference>
<dbReference type="EMBL" id="FPKU01000002">
    <property type="protein sequence ID" value="SFZ84357.1"/>
    <property type="molecule type" value="Genomic_DNA"/>
</dbReference>
<dbReference type="AlphaFoldDB" id="A0A1K2HXK8"/>
<dbReference type="RefSeq" id="WP_072342129.1">
    <property type="nucleotide sequence ID" value="NZ_FPKU01000002.1"/>
</dbReference>
<protein>
    <submittedName>
        <fullName evidence="1">Histidine kinase-, DNA gyrase B-, and HSP90-like ATPase</fullName>
    </submittedName>
</protein>